<dbReference type="PANTHER" id="PTHR47219:SF9">
    <property type="entry name" value="GTPASE ACTIVATING PROTEIN AND CENTROSOME-ASSOCIATED, ISOFORM B"/>
    <property type="match status" value="1"/>
</dbReference>
<dbReference type="InterPro" id="IPR050302">
    <property type="entry name" value="Rab_GAP_TBC_domain"/>
</dbReference>
<dbReference type="PANTHER" id="PTHR47219">
    <property type="entry name" value="RAB GTPASE-ACTIVATING PROTEIN 1-LIKE"/>
    <property type="match status" value="1"/>
</dbReference>
<dbReference type="Pfam" id="PF00566">
    <property type="entry name" value="RabGAP-TBC"/>
    <property type="match status" value="1"/>
</dbReference>
<accession>A0A9P6URQ2</accession>
<dbReference type="AlphaFoldDB" id="A0A9P6URQ2"/>
<dbReference type="Gene3D" id="1.10.8.270">
    <property type="entry name" value="putative rabgap domain of human tbc1 domain family member 14 like domains"/>
    <property type="match status" value="1"/>
</dbReference>
<dbReference type="Proteomes" id="UP000823405">
    <property type="component" value="Unassembled WGS sequence"/>
</dbReference>
<dbReference type="GO" id="GO:0005096">
    <property type="term" value="F:GTPase activator activity"/>
    <property type="evidence" value="ECO:0007669"/>
    <property type="project" value="TreeGrafter"/>
</dbReference>
<evidence type="ECO:0000313" key="3">
    <source>
        <dbReference type="Proteomes" id="UP000823405"/>
    </source>
</evidence>
<dbReference type="PROSITE" id="PS50086">
    <property type="entry name" value="TBC_RABGAP"/>
    <property type="match status" value="1"/>
</dbReference>
<name>A0A9P6URQ2_9FUNG</name>
<sequence>MILSGGAGHTAVNSGSGIGGGALSPAWSMTSIPRDISANYYRSGHDSPAPEIAPIDEKLYGLVDRYGFLVEEGRTPTADRINGQTSTISSSHMSVRGTQETKKQARLIAKEQERSIKWARMAKQYTSEANEIEYSFSDHHKGIPDCWRAAAWSHLITKRSAGFDPNIRQIYHDMLEISSREEEQIDLDIPRTMHGHIMFRTRFGPGQCSLFKVLKAYSNYNNHVGYCQGMASVVATMLTFFDAELFDRYNINELVVPGFPALFEAFFIQEELTKIYAPNVFQALETMGIATPSYASRWYITLYSAGVVPYRTLLRIWDILLLEGFDWLYFMALALLKYHESTLIMNNFERTMEMLNAKMDIQDDERLLKIARRLSKQAKQTGIVAKLKRTYAAKQKQPA</sequence>
<reference evidence="2" key="1">
    <citation type="journal article" date="2020" name="Fungal Divers.">
        <title>Resolving the Mortierellaceae phylogeny through synthesis of multi-gene phylogenetics and phylogenomics.</title>
        <authorList>
            <person name="Vandepol N."/>
            <person name="Liber J."/>
            <person name="Desiro A."/>
            <person name="Na H."/>
            <person name="Kennedy M."/>
            <person name="Barry K."/>
            <person name="Grigoriev I.V."/>
            <person name="Miller A.N."/>
            <person name="O'Donnell K."/>
            <person name="Stajich J.E."/>
            <person name="Bonito G."/>
        </authorList>
    </citation>
    <scope>NUCLEOTIDE SEQUENCE</scope>
    <source>
        <strain evidence="2">NVP60</strain>
    </source>
</reference>
<proteinExistence type="predicted"/>
<comment type="caution">
    <text evidence="2">The sequence shown here is derived from an EMBL/GenBank/DDBJ whole genome shotgun (WGS) entry which is preliminary data.</text>
</comment>
<dbReference type="OrthoDB" id="294251at2759"/>
<dbReference type="GO" id="GO:0031267">
    <property type="term" value="F:small GTPase binding"/>
    <property type="evidence" value="ECO:0007669"/>
    <property type="project" value="TreeGrafter"/>
</dbReference>
<dbReference type="Gene3D" id="1.10.472.80">
    <property type="entry name" value="Ypt/Rab-GAP domain of gyp1p, domain 3"/>
    <property type="match status" value="1"/>
</dbReference>
<protein>
    <recommendedName>
        <fullName evidence="1">Rab-GAP TBC domain-containing protein</fullName>
    </recommendedName>
</protein>
<feature type="domain" description="Rab-GAP TBC" evidence="1">
    <location>
        <begin position="142"/>
        <end position="324"/>
    </location>
</feature>
<dbReference type="EMBL" id="JAAAIN010000285">
    <property type="protein sequence ID" value="KAG0316717.1"/>
    <property type="molecule type" value="Genomic_DNA"/>
</dbReference>
<organism evidence="2 3">
    <name type="scientific">Linnemannia gamsii</name>
    <dbReference type="NCBI Taxonomy" id="64522"/>
    <lineage>
        <taxon>Eukaryota</taxon>
        <taxon>Fungi</taxon>
        <taxon>Fungi incertae sedis</taxon>
        <taxon>Mucoromycota</taxon>
        <taxon>Mortierellomycotina</taxon>
        <taxon>Mortierellomycetes</taxon>
        <taxon>Mortierellales</taxon>
        <taxon>Mortierellaceae</taxon>
        <taxon>Linnemannia</taxon>
    </lineage>
</organism>
<dbReference type="InterPro" id="IPR035969">
    <property type="entry name" value="Rab-GAP_TBC_sf"/>
</dbReference>
<gene>
    <name evidence="2" type="ORF">BGZ97_006435</name>
</gene>
<evidence type="ECO:0000313" key="2">
    <source>
        <dbReference type="EMBL" id="KAG0316717.1"/>
    </source>
</evidence>
<dbReference type="SMART" id="SM00164">
    <property type="entry name" value="TBC"/>
    <property type="match status" value="1"/>
</dbReference>
<evidence type="ECO:0000259" key="1">
    <source>
        <dbReference type="PROSITE" id="PS50086"/>
    </source>
</evidence>
<dbReference type="InterPro" id="IPR000195">
    <property type="entry name" value="Rab-GAP-TBC_dom"/>
</dbReference>
<dbReference type="SUPFAM" id="SSF47923">
    <property type="entry name" value="Ypt/Rab-GAP domain of gyp1p"/>
    <property type="match status" value="2"/>
</dbReference>
<keyword evidence="3" id="KW-1185">Reference proteome</keyword>